<proteinExistence type="predicted"/>
<feature type="transmembrane region" description="Helical" evidence="1">
    <location>
        <begin position="407"/>
        <end position="432"/>
    </location>
</feature>
<evidence type="ECO:0000256" key="1">
    <source>
        <dbReference type="SAM" id="Phobius"/>
    </source>
</evidence>
<keyword evidence="4" id="KW-1185">Reference proteome</keyword>
<dbReference type="RefSeq" id="WP_146106908.1">
    <property type="nucleotide sequence ID" value="NZ_MSCN01000001.1"/>
</dbReference>
<feature type="transmembrane region" description="Helical" evidence="1">
    <location>
        <begin position="238"/>
        <end position="255"/>
    </location>
</feature>
<dbReference type="GO" id="GO:0008270">
    <property type="term" value="F:zinc ion binding"/>
    <property type="evidence" value="ECO:0007669"/>
    <property type="project" value="InterPro"/>
</dbReference>
<feature type="transmembrane region" description="Helical" evidence="1">
    <location>
        <begin position="467"/>
        <end position="488"/>
    </location>
</feature>
<sequence length="1095" mass="127535">MLLEIIKFEVFYRLKRPETYLFFGVLFLFSIVGVDFVFQGVEIGMVQKNAPLVIAKTMGAITGIFMIMASMIMGVPILRDFQHQTEPLLFSTTLTKRDYIFGRFLGSFMILLFVFSGVLFGMILGSQMPWHKANEMQVFKIVSYTKPFAIIVLPSLFFGACLFFVTGMLSKKLLVVYTQGIVLFVVFMTTKAIKNEYIQAILDPFSLTTLTKFTENWSVFEKNTFQISMANEVLYNKLFWILLGLIVLFIGYKKFSFNTYFKKSKSTKNDGSNLNTVSIVDKITIPRFSIDYNFKTQIIQFFELSKFYTKQLLKENSFWGIVICGIIIIIINFVNLGTVYGVDSYPETYFIVGELQETSFYFFIIILIFYSGELIWKEQNLKFNLIYDATSISDFNRIVSKFIALNLIYIVLLFSLILSGILFQITCGYYHFEISVYFSGFFLEIFPFLILYTFVAFFFQSISNHKFIGVLFFILFFIVDVGLEVVGFKHSFYNFGGKSLDTYSEMNGYGHFLKPYLFIKIYWFLFGLILLIISSLLSLRGTENSLLKRIKSIKKSISKPVKISLISLVFLFLSLGIFIFYNTNIINEYWTKNEQIAYRVSYEKTLKIFEYINQPKIIDVNLNLDLFPSKRAYKVDGFYILKNTSDSIINEIHLQQKIASHIKLEKVTFENGAIKNDNYKKFHYTIYQLNKNLQPGDSIKMSFIQSYFPKGFEDENFNTVIVNNGTFFNNQEFPTLGYNKKYELKDKDERIKYNLQPRLNKANITDKNELLNARSGGDANGINLEMIIGTSSNQTAITSGNLLRKWSANNRNYFHYKTLKPIINFYAIVSGKYQFKKDIWQSKKDLSKPVSLAIYHHPKHNYNTDRMLKSMKTSLDYFSKNFSEYQYQQLEIMEFPRYADFAQSFPNAIPFSESMGFVLDIDDEKDVDMVFYITAHEIAHQWFGMQVEAANVQGKNFILETLAQYAALMVFKNTYSEKKVKQFLDFQKELYLKNVKKSKTVEPTLALVENQDNVYYNKGVLAMYIFQQKVGEKKVNLALQNFLKDWNSIDGIKKQQTKRYATSSDLLEYFRAVTPKEAQPLIKTFFESNEELPEF</sequence>
<feature type="transmembrane region" description="Helical" evidence="1">
    <location>
        <begin position="360"/>
        <end position="376"/>
    </location>
</feature>
<dbReference type="InterPro" id="IPR027268">
    <property type="entry name" value="Peptidase_M4/M1_CTD_sf"/>
</dbReference>
<keyword evidence="1" id="KW-0812">Transmembrane</keyword>
<feature type="transmembrane region" description="Helical" evidence="1">
    <location>
        <begin position="560"/>
        <end position="581"/>
    </location>
</feature>
<dbReference type="Pfam" id="PF01433">
    <property type="entry name" value="Peptidase_M1"/>
    <property type="match status" value="1"/>
</dbReference>
<accession>A0A2S7WPA6</accession>
<comment type="caution">
    <text evidence="3">The sequence shown here is derived from an EMBL/GenBank/DDBJ whole genome shotgun (WGS) entry which is preliminary data.</text>
</comment>
<evidence type="ECO:0000313" key="4">
    <source>
        <dbReference type="Proteomes" id="UP000238882"/>
    </source>
</evidence>
<reference evidence="3 4" key="1">
    <citation type="submission" date="2016-12" db="EMBL/GenBank/DDBJ databases">
        <title>Trade-off between light-utilization and light-protection in marine flavobacteria.</title>
        <authorList>
            <person name="Kumagai Y."/>
            <person name="Yoshizawa S."/>
            <person name="Kogure K."/>
            <person name="Iwasaki W."/>
        </authorList>
    </citation>
    <scope>NUCLEOTIDE SEQUENCE [LARGE SCALE GENOMIC DNA]</scope>
    <source>
        <strain evidence="3 4">NBRC 108759</strain>
    </source>
</reference>
<evidence type="ECO:0000259" key="2">
    <source>
        <dbReference type="Pfam" id="PF01433"/>
    </source>
</evidence>
<dbReference type="OrthoDB" id="100605at2"/>
<feature type="transmembrane region" description="Helical" evidence="1">
    <location>
        <begin position="438"/>
        <end position="460"/>
    </location>
</feature>
<dbReference type="AlphaFoldDB" id="A0A2S7WPA6"/>
<feature type="transmembrane region" description="Helical" evidence="1">
    <location>
        <begin position="521"/>
        <end position="539"/>
    </location>
</feature>
<dbReference type="Gene3D" id="1.10.390.10">
    <property type="entry name" value="Neutral Protease Domain 2"/>
    <property type="match status" value="1"/>
</dbReference>
<dbReference type="SUPFAM" id="SSF55486">
    <property type="entry name" value="Metalloproteases ('zincins'), catalytic domain"/>
    <property type="match status" value="1"/>
</dbReference>
<dbReference type="EMBL" id="MSCN01000001">
    <property type="protein sequence ID" value="PQJ79437.1"/>
    <property type="molecule type" value="Genomic_DNA"/>
</dbReference>
<dbReference type="Proteomes" id="UP000238882">
    <property type="component" value="Unassembled WGS sequence"/>
</dbReference>
<organism evidence="3 4">
    <name type="scientific">Polaribacter porphyrae</name>
    <dbReference type="NCBI Taxonomy" id="1137780"/>
    <lineage>
        <taxon>Bacteria</taxon>
        <taxon>Pseudomonadati</taxon>
        <taxon>Bacteroidota</taxon>
        <taxon>Flavobacteriia</taxon>
        <taxon>Flavobacteriales</taxon>
        <taxon>Flavobacteriaceae</taxon>
    </lineage>
</organism>
<keyword evidence="1" id="KW-1133">Transmembrane helix</keyword>
<feature type="transmembrane region" description="Helical" evidence="1">
    <location>
        <begin position="58"/>
        <end position="78"/>
    </location>
</feature>
<feature type="transmembrane region" description="Helical" evidence="1">
    <location>
        <begin position="99"/>
        <end position="124"/>
    </location>
</feature>
<name>A0A2S7WPA6_9FLAO</name>
<feature type="transmembrane region" description="Helical" evidence="1">
    <location>
        <begin position="173"/>
        <end position="193"/>
    </location>
</feature>
<evidence type="ECO:0000313" key="3">
    <source>
        <dbReference type="EMBL" id="PQJ79437.1"/>
    </source>
</evidence>
<keyword evidence="1" id="KW-0472">Membrane</keyword>
<feature type="domain" description="Peptidase M1 membrane alanine aminopeptidase" evidence="2">
    <location>
        <begin position="869"/>
        <end position="1047"/>
    </location>
</feature>
<gene>
    <name evidence="3" type="ORF">BTO18_09750</name>
</gene>
<feature type="transmembrane region" description="Helical" evidence="1">
    <location>
        <begin position="20"/>
        <end position="38"/>
    </location>
</feature>
<feature type="transmembrane region" description="Helical" evidence="1">
    <location>
        <begin position="318"/>
        <end position="340"/>
    </location>
</feature>
<protein>
    <submittedName>
        <fullName evidence="3">Peptidase M1</fullName>
    </submittedName>
</protein>
<dbReference type="InterPro" id="IPR014782">
    <property type="entry name" value="Peptidase_M1_dom"/>
</dbReference>
<feature type="transmembrane region" description="Helical" evidence="1">
    <location>
        <begin position="144"/>
        <end position="166"/>
    </location>
</feature>
<dbReference type="GO" id="GO:0008237">
    <property type="term" value="F:metallopeptidase activity"/>
    <property type="evidence" value="ECO:0007669"/>
    <property type="project" value="InterPro"/>
</dbReference>